<protein>
    <recommendedName>
        <fullName evidence="3">Pseudouridine synthase RsuA/RluA-like domain-containing protein</fullName>
    </recommendedName>
</protein>
<sequence length="262" mass="29864">MTFRIKQNNIQPSGLNIMANVSFDVTDKDILYEDNHLIAVNKRAGDIVQVDDTGDEPLDEKVKKYIAKKYNKPNGAFLGVVHRLDRPVSGVILFAKTSKALERMNELFKTRQTRKIYYAVVRNCPNPPDGNLVHWLVKNPKKNVTTAHDHEVKGSLRSELNYRMVGELNGYYLIQVNPITGRPHQIRVQMASLNSPIVGDNKYGYPRGSLRKSICLHARRLQFIHPVKNEPVDIKAPLPKDGFWEKFAHLIQDKDDDAVKGE</sequence>
<accession>A0A1Q5ZSN9</accession>
<gene>
    <name evidence="4" type="ORF">RG47T_0217</name>
</gene>
<dbReference type="CDD" id="cd02869">
    <property type="entry name" value="PseudoU_synth_RluA_like"/>
    <property type="match status" value="1"/>
</dbReference>
<dbReference type="STRING" id="1302689.RG47T_0217"/>
<dbReference type="SUPFAM" id="SSF55120">
    <property type="entry name" value="Pseudouridine synthase"/>
    <property type="match status" value="1"/>
</dbReference>
<dbReference type="EMBL" id="MPPL01000001">
    <property type="protein sequence ID" value="OKS84784.1"/>
    <property type="molecule type" value="Genomic_DNA"/>
</dbReference>
<evidence type="ECO:0000256" key="1">
    <source>
        <dbReference type="ARBA" id="ARBA00010876"/>
    </source>
</evidence>
<dbReference type="InterPro" id="IPR006145">
    <property type="entry name" value="PsdUridine_synth_RsuA/RluA"/>
</dbReference>
<proteinExistence type="inferred from homology"/>
<dbReference type="PANTHER" id="PTHR21600">
    <property type="entry name" value="MITOCHONDRIAL RNA PSEUDOURIDINE SYNTHASE"/>
    <property type="match status" value="1"/>
</dbReference>
<dbReference type="PROSITE" id="PS01129">
    <property type="entry name" value="PSI_RLU"/>
    <property type="match status" value="1"/>
</dbReference>
<feature type="domain" description="Pseudouridine synthase RsuA/RluA-like" evidence="3">
    <location>
        <begin position="36"/>
        <end position="192"/>
    </location>
</feature>
<evidence type="ECO:0000256" key="2">
    <source>
        <dbReference type="ARBA" id="ARBA00023235"/>
    </source>
</evidence>
<dbReference type="GO" id="GO:0001522">
    <property type="term" value="P:pseudouridine synthesis"/>
    <property type="evidence" value="ECO:0007669"/>
    <property type="project" value="InterPro"/>
</dbReference>
<dbReference type="GO" id="GO:0003723">
    <property type="term" value="F:RNA binding"/>
    <property type="evidence" value="ECO:0007669"/>
    <property type="project" value="InterPro"/>
</dbReference>
<keyword evidence="5" id="KW-1185">Reference proteome</keyword>
<dbReference type="PANTHER" id="PTHR21600:SF83">
    <property type="entry name" value="PSEUDOURIDYLATE SYNTHASE RPUSD4, MITOCHONDRIAL"/>
    <property type="match status" value="1"/>
</dbReference>
<dbReference type="Proteomes" id="UP000186720">
    <property type="component" value="Unassembled WGS sequence"/>
</dbReference>
<organism evidence="4 5">
    <name type="scientific">Mucilaginibacter polytrichastri</name>
    <dbReference type="NCBI Taxonomy" id="1302689"/>
    <lineage>
        <taxon>Bacteria</taxon>
        <taxon>Pseudomonadati</taxon>
        <taxon>Bacteroidota</taxon>
        <taxon>Sphingobacteriia</taxon>
        <taxon>Sphingobacteriales</taxon>
        <taxon>Sphingobacteriaceae</taxon>
        <taxon>Mucilaginibacter</taxon>
    </lineage>
</organism>
<name>A0A1Q5ZSN9_9SPHI</name>
<evidence type="ECO:0000259" key="3">
    <source>
        <dbReference type="Pfam" id="PF00849"/>
    </source>
</evidence>
<evidence type="ECO:0000313" key="4">
    <source>
        <dbReference type="EMBL" id="OKS84784.1"/>
    </source>
</evidence>
<reference evidence="4 5" key="1">
    <citation type="submission" date="2016-11" db="EMBL/GenBank/DDBJ databases">
        <title>Whole Genome Sequencing of Mucilaginibacter polytrichastri RG4-7(T) isolated from the moss sample.</title>
        <authorList>
            <person name="Li Y."/>
        </authorList>
    </citation>
    <scope>NUCLEOTIDE SEQUENCE [LARGE SCALE GENOMIC DNA]</scope>
    <source>
        <strain evidence="4 5">RG4-7</strain>
    </source>
</reference>
<dbReference type="GO" id="GO:0006396">
    <property type="term" value="P:RNA processing"/>
    <property type="evidence" value="ECO:0007669"/>
    <property type="project" value="UniProtKB-ARBA"/>
</dbReference>
<dbReference type="AlphaFoldDB" id="A0A1Q5ZSN9"/>
<dbReference type="GO" id="GO:0140098">
    <property type="term" value="F:catalytic activity, acting on RNA"/>
    <property type="evidence" value="ECO:0007669"/>
    <property type="project" value="UniProtKB-ARBA"/>
</dbReference>
<comment type="similarity">
    <text evidence="1">Belongs to the pseudouridine synthase RluA family.</text>
</comment>
<evidence type="ECO:0000313" key="5">
    <source>
        <dbReference type="Proteomes" id="UP000186720"/>
    </source>
</evidence>
<dbReference type="Pfam" id="PF00849">
    <property type="entry name" value="PseudoU_synth_2"/>
    <property type="match status" value="1"/>
</dbReference>
<keyword evidence="2" id="KW-0413">Isomerase</keyword>
<dbReference type="GO" id="GO:0009982">
    <property type="term" value="F:pseudouridine synthase activity"/>
    <property type="evidence" value="ECO:0007669"/>
    <property type="project" value="InterPro"/>
</dbReference>
<dbReference type="Gene3D" id="3.30.2350.10">
    <property type="entry name" value="Pseudouridine synthase"/>
    <property type="match status" value="1"/>
</dbReference>
<dbReference type="InterPro" id="IPR020103">
    <property type="entry name" value="PsdUridine_synth_cat_dom_sf"/>
</dbReference>
<dbReference type="InterPro" id="IPR050188">
    <property type="entry name" value="RluA_PseudoU_synthase"/>
</dbReference>
<comment type="caution">
    <text evidence="4">The sequence shown here is derived from an EMBL/GenBank/DDBJ whole genome shotgun (WGS) entry which is preliminary data.</text>
</comment>
<dbReference type="InterPro" id="IPR006224">
    <property type="entry name" value="PsdUridine_synth_RluA-like_CS"/>
</dbReference>